<proteinExistence type="predicted"/>
<name>A0ABQ4MPJ7_9BACL</name>
<keyword evidence="2" id="KW-1185">Reference proteome</keyword>
<evidence type="ECO:0000313" key="2">
    <source>
        <dbReference type="Proteomes" id="UP000681290"/>
    </source>
</evidence>
<reference evidence="1 2" key="1">
    <citation type="submission" date="2021-03" db="EMBL/GenBank/DDBJ databases">
        <title>Antimicrobial resistance genes in bacteria isolated from Japanese honey, and their potential for conferring macrolide and lincosamide resistance in the American foulbrood pathogen Paenibacillus larvae.</title>
        <authorList>
            <person name="Okamoto M."/>
            <person name="Kumagai M."/>
            <person name="Kanamori H."/>
            <person name="Takamatsu D."/>
        </authorList>
    </citation>
    <scope>NUCLEOTIDE SEQUENCE [LARGE SCALE GENOMIC DNA]</scope>
    <source>
        <strain evidence="1 2">J15TS10</strain>
    </source>
</reference>
<gene>
    <name evidence="1" type="ORF">J15TS10_17120</name>
</gene>
<dbReference type="Proteomes" id="UP000681290">
    <property type="component" value="Unassembled WGS sequence"/>
</dbReference>
<accession>A0ABQ4MPJ7</accession>
<evidence type="ECO:0000313" key="1">
    <source>
        <dbReference type="EMBL" id="GIP57898.1"/>
    </source>
</evidence>
<evidence type="ECO:0008006" key="3">
    <source>
        <dbReference type="Google" id="ProtNLM"/>
    </source>
</evidence>
<dbReference type="EMBL" id="BOSM01000002">
    <property type="protein sequence ID" value="GIP57898.1"/>
    <property type="molecule type" value="Genomic_DNA"/>
</dbReference>
<comment type="caution">
    <text evidence="1">The sequence shown here is derived from an EMBL/GenBank/DDBJ whole genome shotgun (WGS) entry which is preliminary data.</text>
</comment>
<sequence>MLPNTLSIIKQSLMKESLLPPQKLEKLLTILKKYSKGRYIYPGVLIRELNIDMSTAYLVLNSLKNLGLLTINYEIYCHKCSKFTGGIFETISEIPEEMECNEMGHVLDPLTSSIVVFKVVQDE</sequence>
<protein>
    <recommendedName>
        <fullName evidence="3">Transcriptional regulator</fullName>
    </recommendedName>
</protein>
<organism evidence="1 2">
    <name type="scientific">Paenibacillus woosongensis</name>
    <dbReference type="NCBI Taxonomy" id="307580"/>
    <lineage>
        <taxon>Bacteria</taxon>
        <taxon>Bacillati</taxon>
        <taxon>Bacillota</taxon>
        <taxon>Bacilli</taxon>
        <taxon>Bacillales</taxon>
        <taxon>Paenibacillaceae</taxon>
        <taxon>Paenibacillus</taxon>
    </lineage>
</organism>